<dbReference type="SUPFAM" id="SSF53807">
    <property type="entry name" value="Helical backbone' metal receptor"/>
    <property type="match status" value="1"/>
</dbReference>
<evidence type="ECO:0000256" key="3">
    <source>
        <dbReference type="RuleBase" id="RU003512"/>
    </source>
</evidence>
<dbReference type="EMBL" id="JACJHX010000024">
    <property type="protein sequence ID" value="MBA9029049.1"/>
    <property type="molecule type" value="Genomic_DNA"/>
</dbReference>
<dbReference type="InterPro" id="IPR006129">
    <property type="entry name" value="AdhesinB"/>
</dbReference>
<dbReference type="PRINTS" id="PR00690">
    <property type="entry name" value="ADHESNFAMILY"/>
</dbReference>
<dbReference type="Gene3D" id="3.40.50.1980">
    <property type="entry name" value="Nitrogenase molybdenum iron protein domain"/>
    <property type="match status" value="2"/>
</dbReference>
<dbReference type="InterPro" id="IPR050492">
    <property type="entry name" value="Bact_metal-bind_prot9"/>
</dbReference>
<dbReference type="RefSeq" id="WP_182503929.1">
    <property type="nucleotide sequence ID" value="NZ_JACJHX010000024.1"/>
</dbReference>
<dbReference type="Pfam" id="PF01297">
    <property type="entry name" value="ZnuA"/>
    <property type="match status" value="1"/>
</dbReference>
<organism evidence="6 7">
    <name type="scientific">Peribacillus huizhouensis</name>
    <dbReference type="NCBI Taxonomy" id="1501239"/>
    <lineage>
        <taxon>Bacteria</taxon>
        <taxon>Bacillati</taxon>
        <taxon>Bacillota</taxon>
        <taxon>Bacilli</taxon>
        <taxon>Bacillales</taxon>
        <taxon>Bacillaceae</taxon>
        <taxon>Peribacillus</taxon>
    </lineage>
</organism>
<feature type="chain" id="PRO_5046621331" evidence="5">
    <location>
        <begin position="19"/>
        <end position="330"/>
    </location>
</feature>
<feature type="signal peptide" evidence="5">
    <location>
        <begin position="1"/>
        <end position="18"/>
    </location>
</feature>
<name>A0ABR6CVQ9_9BACI</name>
<sequence length="330" mass="37146">MKKKLSIAILFIFATLLAGCNSTTTKQDAQTDDSKEKLMVYTTVYALEDFTKEIGGDFVDVKTVYPPGTDEHSFEPSQKDIIGMAQSDLFFYIGHNLEGFVNKSKSILEDEGAKVVAVGEKIDLPHSEDKHDHGGEAASEEHDHDEEAASEEHQHEHGDVDPHIWIDPVYATQMAEIIKDELSEKMPAQADYFQKQYEALSAKLKNLDHQFDETISTAKTKKLIVSHAAYGYWEKRYDLEQISVSGISANEPSQKQLENIVKTAKDNGIQYIIYEQNISSKLTKIIQDEIGAKALKLHNLSVLTDNDINNKEDYFSIMNKNLETLKTALN</sequence>
<evidence type="ECO:0000256" key="2">
    <source>
        <dbReference type="ARBA" id="ARBA00022729"/>
    </source>
</evidence>
<dbReference type="Proteomes" id="UP000626697">
    <property type="component" value="Unassembled WGS sequence"/>
</dbReference>
<keyword evidence="7" id="KW-1185">Reference proteome</keyword>
<evidence type="ECO:0000256" key="1">
    <source>
        <dbReference type="ARBA" id="ARBA00022448"/>
    </source>
</evidence>
<evidence type="ECO:0000313" key="6">
    <source>
        <dbReference type="EMBL" id="MBA9029049.1"/>
    </source>
</evidence>
<evidence type="ECO:0000313" key="7">
    <source>
        <dbReference type="Proteomes" id="UP000626697"/>
    </source>
</evidence>
<evidence type="ECO:0000256" key="5">
    <source>
        <dbReference type="SAM" id="SignalP"/>
    </source>
</evidence>
<proteinExistence type="inferred from homology"/>
<dbReference type="PANTHER" id="PTHR42953:SF8">
    <property type="entry name" value="ZINT DOMAIN-CONTAINING PROTEIN"/>
    <property type="match status" value="1"/>
</dbReference>
<feature type="region of interest" description="Disordered" evidence="4">
    <location>
        <begin position="123"/>
        <end position="162"/>
    </location>
</feature>
<dbReference type="PROSITE" id="PS51257">
    <property type="entry name" value="PROKAR_LIPOPROTEIN"/>
    <property type="match status" value="1"/>
</dbReference>
<dbReference type="InterPro" id="IPR006128">
    <property type="entry name" value="Lipoprotein_PsaA-like"/>
</dbReference>
<comment type="similarity">
    <text evidence="3">Belongs to the bacterial solute-binding protein 9 family.</text>
</comment>
<reference evidence="6 7" key="1">
    <citation type="submission" date="2020-08" db="EMBL/GenBank/DDBJ databases">
        <title>Genomic Encyclopedia of Type Strains, Phase IV (KMG-IV): sequencing the most valuable type-strain genomes for metagenomic binning, comparative biology and taxonomic classification.</title>
        <authorList>
            <person name="Goeker M."/>
        </authorList>
    </citation>
    <scope>NUCLEOTIDE SEQUENCE [LARGE SCALE GENOMIC DNA]</scope>
    <source>
        <strain evidence="6 7">DSM 105481</strain>
    </source>
</reference>
<dbReference type="PANTHER" id="PTHR42953">
    <property type="entry name" value="HIGH-AFFINITY ZINC UPTAKE SYSTEM PROTEIN ZNUA-RELATED"/>
    <property type="match status" value="1"/>
</dbReference>
<dbReference type="PRINTS" id="PR00691">
    <property type="entry name" value="ADHESINB"/>
</dbReference>
<evidence type="ECO:0000256" key="4">
    <source>
        <dbReference type="SAM" id="MobiDB-lite"/>
    </source>
</evidence>
<gene>
    <name evidence="6" type="ORF">HNP81_004371</name>
</gene>
<keyword evidence="1 3" id="KW-0813">Transport</keyword>
<dbReference type="InterPro" id="IPR006127">
    <property type="entry name" value="ZnuA-like"/>
</dbReference>
<keyword evidence="2 5" id="KW-0732">Signal</keyword>
<comment type="caution">
    <text evidence="6">The sequence shown here is derived from an EMBL/GenBank/DDBJ whole genome shotgun (WGS) entry which is preliminary data.</text>
</comment>
<protein>
    <submittedName>
        <fullName evidence="6">Zinc transport system substrate-binding protein</fullName>
    </submittedName>
</protein>
<accession>A0ABR6CVQ9</accession>